<dbReference type="Proteomes" id="UP001418222">
    <property type="component" value="Unassembled WGS sequence"/>
</dbReference>
<dbReference type="EMBL" id="JBBWWQ010000004">
    <property type="protein sequence ID" value="KAK8949214.1"/>
    <property type="molecule type" value="Genomic_DNA"/>
</dbReference>
<organism evidence="1 2">
    <name type="scientific">Platanthera zijinensis</name>
    <dbReference type="NCBI Taxonomy" id="2320716"/>
    <lineage>
        <taxon>Eukaryota</taxon>
        <taxon>Viridiplantae</taxon>
        <taxon>Streptophyta</taxon>
        <taxon>Embryophyta</taxon>
        <taxon>Tracheophyta</taxon>
        <taxon>Spermatophyta</taxon>
        <taxon>Magnoliopsida</taxon>
        <taxon>Liliopsida</taxon>
        <taxon>Asparagales</taxon>
        <taxon>Orchidaceae</taxon>
        <taxon>Orchidoideae</taxon>
        <taxon>Orchideae</taxon>
        <taxon>Orchidinae</taxon>
        <taxon>Platanthera</taxon>
    </lineage>
</organism>
<evidence type="ECO:0000313" key="2">
    <source>
        <dbReference type="Proteomes" id="UP001418222"/>
    </source>
</evidence>
<keyword evidence="2" id="KW-1185">Reference proteome</keyword>
<proteinExistence type="predicted"/>
<protein>
    <submittedName>
        <fullName evidence="1">Uncharacterized protein</fullName>
    </submittedName>
</protein>
<evidence type="ECO:0000313" key="1">
    <source>
        <dbReference type="EMBL" id="KAK8949214.1"/>
    </source>
</evidence>
<gene>
    <name evidence="1" type="ORF">KSP39_PZI006153</name>
</gene>
<reference evidence="1 2" key="1">
    <citation type="journal article" date="2022" name="Nat. Plants">
        <title>Genomes of leafy and leafless Platanthera orchids illuminate the evolution of mycoheterotrophy.</title>
        <authorList>
            <person name="Li M.H."/>
            <person name="Liu K.W."/>
            <person name="Li Z."/>
            <person name="Lu H.C."/>
            <person name="Ye Q.L."/>
            <person name="Zhang D."/>
            <person name="Wang J.Y."/>
            <person name="Li Y.F."/>
            <person name="Zhong Z.M."/>
            <person name="Liu X."/>
            <person name="Yu X."/>
            <person name="Liu D.K."/>
            <person name="Tu X.D."/>
            <person name="Liu B."/>
            <person name="Hao Y."/>
            <person name="Liao X.Y."/>
            <person name="Jiang Y.T."/>
            <person name="Sun W.H."/>
            <person name="Chen J."/>
            <person name="Chen Y.Q."/>
            <person name="Ai Y."/>
            <person name="Zhai J.W."/>
            <person name="Wu S.S."/>
            <person name="Zhou Z."/>
            <person name="Hsiao Y.Y."/>
            <person name="Wu W.L."/>
            <person name="Chen Y.Y."/>
            <person name="Lin Y.F."/>
            <person name="Hsu J.L."/>
            <person name="Li C.Y."/>
            <person name="Wang Z.W."/>
            <person name="Zhao X."/>
            <person name="Zhong W.Y."/>
            <person name="Ma X.K."/>
            <person name="Ma L."/>
            <person name="Huang J."/>
            <person name="Chen G.Z."/>
            <person name="Huang M.Z."/>
            <person name="Huang L."/>
            <person name="Peng D.H."/>
            <person name="Luo Y.B."/>
            <person name="Zou S.Q."/>
            <person name="Chen S.P."/>
            <person name="Lan S."/>
            <person name="Tsai W.C."/>
            <person name="Van de Peer Y."/>
            <person name="Liu Z.J."/>
        </authorList>
    </citation>
    <scope>NUCLEOTIDE SEQUENCE [LARGE SCALE GENOMIC DNA]</scope>
    <source>
        <strain evidence="1">Lor287</strain>
    </source>
</reference>
<sequence>MLKIGGSLTLEGKMEMVACLQENVDIFAWSVAEMPEIDAKVVCHRLNLDPKVAPVRQKKRKSVVVLEEPIREEVKKLLEAVLFRRSSILAGSLM</sequence>
<name>A0AAP0BSI9_9ASPA</name>
<accession>A0AAP0BSI9</accession>
<dbReference type="AlphaFoldDB" id="A0AAP0BSI9"/>
<comment type="caution">
    <text evidence="1">The sequence shown here is derived from an EMBL/GenBank/DDBJ whole genome shotgun (WGS) entry which is preliminary data.</text>
</comment>